<comment type="caution">
    <text evidence="1">The sequence shown here is derived from an EMBL/GenBank/DDBJ whole genome shotgun (WGS) entry which is preliminary data.</text>
</comment>
<dbReference type="EMBL" id="JAGFNK010000004">
    <property type="protein sequence ID" value="KAI9513016.1"/>
    <property type="molecule type" value="Genomic_DNA"/>
</dbReference>
<sequence length="548" mass="61472">MRFHPGAPPWSPFPRHPGHSCPTRHGKTNHWPSDRPPLLRHMSPISATAPSRLMFPSNATTPISYIPVELLTQIFIHVPRIEFEESLRVCPQRSQRPTWMAIAQVCRHWRAIAADCKDFWSYIPFEASMHWVELSLARSYPRPISFLLNFSTVQPEWYNRAALSALRMLPRAREVHLQGSAAASSEFRREALRLLEMSSAPVLEAFSIQGHTSRDIVTLSVDIFLRHDAAALTSLSLAYCNIHPSPLFRAPLASLRLVNCQVEFPLHLLGLLPQLRTLVLENTHGTWTRNPASVLRLPQLQNFELTNVSDVIAFILRGILIPSSTSLFITCTDYESIDEPIDDLTLLRLITSNMSPVLSTYLERAFEDGNVFPLLDIASPTSTAKKTLALLDPAPDSGTRQLRLSLIWVGMPDSTDLFSQMLSAFPTPALRRVYTLRMHDTLLRKADARSRPAPFAALHNKARDEAVRGLLAIVTRQEFLPSLRQVSLEGIDLKDVDIDLLARALVHRQRAVAIWGGKISLSLQNCLVSDGMIRGLRDYLGPEAVDVG</sequence>
<proteinExistence type="predicted"/>
<name>A0ACC0UP74_9AGAM</name>
<accession>A0ACC0UP74</accession>
<protein>
    <submittedName>
        <fullName evidence="1">Uncharacterized protein</fullName>
    </submittedName>
</protein>
<gene>
    <name evidence="1" type="ORF">F5148DRAFT_565039</name>
</gene>
<reference evidence="1" key="1">
    <citation type="submission" date="2021-03" db="EMBL/GenBank/DDBJ databases">
        <title>Evolutionary priming and transition to the ectomycorrhizal habit in an iconic lineage of mushroom-forming fungi: is preadaptation a requirement?</title>
        <authorList>
            <consortium name="DOE Joint Genome Institute"/>
            <person name="Looney B.P."/>
            <person name="Miyauchi S."/>
            <person name="Morin E."/>
            <person name="Drula E."/>
            <person name="Courty P.E."/>
            <person name="Chicoki N."/>
            <person name="Fauchery L."/>
            <person name="Kohler A."/>
            <person name="Kuo A."/>
            <person name="LaButti K."/>
            <person name="Pangilinan J."/>
            <person name="Lipzen A."/>
            <person name="Riley R."/>
            <person name="Andreopoulos W."/>
            <person name="He G."/>
            <person name="Johnson J."/>
            <person name="Barry K.W."/>
            <person name="Grigoriev I.V."/>
            <person name="Nagy L."/>
            <person name="Hibbett D."/>
            <person name="Henrissat B."/>
            <person name="Matheny P.B."/>
            <person name="Labbe J."/>
            <person name="Martin A.F."/>
        </authorList>
    </citation>
    <scope>NUCLEOTIDE SEQUENCE</scope>
    <source>
        <strain evidence="1">BPL698</strain>
    </source>
</reference>
<evidence type="ECO:0000313" key="1">
    <source>
        <dbReference type="EMBL" id="KAI9513016.1"/>
    </source>
</evidence>
<organism evidence="1 2">
    <name type="scientific">Russula earlei</name>
    <dbReference type="NCBI Taxonomy" id="71964"/>
    <lineage>
        <taxon>Eukaryota</taxon>
        <taxon>Fungi</taxon>
        <taxon>Dikarya</taxon>
        <taxon>Basidiomycota</taxon>
        <taxon>Agaricomycotina</taxon>
        <taxon>Agaricomycetes</taxon>
        <taxon>Russulales</taxon>
        <taxon>Russulaceae</taxon>
        <taxon>Russula</taxon>
    </lineage>
</organism>
<evidence type="ECO:0000313" key="2">
    <source>
        <dbReference type="Proteomes" id="UP001207468"/>
    </source>
</evidence>
<dbReference type="Proteomes" id="UP001207468">
    <property type="component" value="Unassembled WGS sequence"/>
</dbReference>
<keyword evidence="2" id="KW-1185">Reference proteome</keyword>